<sequence length="522" mass="55922">MAALQRVASSLSASASSYGSCKGAGADLMFSDQFPAGLRVLVVDDDITCLRLLEKMLCRCLYNEQEHSGSFEDNDYKRGNDDTENASSVNEGAEGVLKGQKKRNIAKEEDDNELEIDDPSASKKPRVVCLTCDINFQKFRLYLKRLSGVAQQGGISNTFCAPLDSNVKVNPLGRFDIQALAASSQIPPQTLAALHAELFGRPTGSLVTTVDQPALLQASMQGPKCIPVEHAVAFGQPLVKCQSNISKHFPRNVISVEDVASGFGAWSSNSVCTVGSSSNLGGMNSQNSNMLMDILQQQPPQQSSLSEPSRSINVQPSCLVVPSQSPATFQAGNSPASVDQNCSYNRSAMIDYNLLSAQSNNSSLNIGQILNGDLKTTGVSGYSGSVSISPLSPCSVDPDNTSQQGRSSTMAIRAVRQLPGLGPNISNFQGSYSAKSSEVLDQRPLRNLGFVAKCTSIPSRLAVDELESTMSSLDHEKSYMEISGNKVKQEPNIEFMDNARVGIPTLQQLPPAPSDRMSVFTE</sequence>
<organism evidence="2 3">
    <name type="scientific">Populus tomentosa</name>
    <name type="common">Chinese white poplar</name>
    <dbReference type="NCBI Taxonomy" id="118781"/>
    <lineage>
        <taxon>Eukaryota</taxon>
        <taxon>Viridiplantae</taxon>
        <taxon>Streptophyta</taxon>
        <taxon>Embryophyta</taxon>
        <taxon>Tracheophyta</taxon>
        <taxon>Spermatophyta</taxon>
        <taxon>Magnoliopsida</taxon>
        <taxon>eudicotyledons</taxon>
        <taxon>Gunneridae</taxon>
        <taxon>Pentapetalae</taxon>
        <taxon>rosids</taxon>
        <taxon>fabids</taxon>
        <taxon>Malpighiales</taxon>
        <taxon>Salicaceae</taxon>
        <taxon>Saliceae</taxon>
        <taxon>Populus</taxon>
    </lineage>
</organism>
<comment type="caution">
    <text evidence="2">The sequence shown here is derived from an EMBL/GenBank/DDBJ whole genome shotgun (WGS) entry which is preliminary data.</text>
</comment>
<evidence type="ECO:0000256" key="1">
    <source>
        <dbReference type="SAM" id="MobiDB-lite"/>
    </source>
</evidence>
<dbReference type="OrthoDB" id="60033at2759"/>
<feature type="region of interest" description="Disordered" evidence="1">
    <location>
        <begin position="69"/>
        <end position="119"/>
    </location>
</feature>
<feature type="compositionally biased region" description="Basic and acidic residues" evidence="1">
    <location>
        <begin position="69"/>
        <end position="81"/>
    </location>
</feature>
<keyword evidence="3" id="KW-1185">Reference proteome</keyword>
<name>A0A8X7YXR3_POPTO</name>
<accession>A0A8X7YXR3</accession>
<protein>
    <submittedName>
        <fullName evidence="2">Uncharacterized protein</fullName>
    </submittedName>
</protein>
<dbReference type="AlphaFoldDB" id="A0A8X7YXR3"/>
<evidence type="ECO:0000313" key="2">
    <source>
        <dbReference type="EMBL" id="KAG6757617.1"/>
    </source>
</evidence>
<evidence type="ECO:0000313" key="3">
    <source>
        <dbReference type="Proteomes" id="UP000886885"/>
    </source>
</evidence>
<feature type="compositionally biased region" description="Acidic residues" evidence="1">
    <location>
        <begin position="108"/>
        <end position="118"/>
    </location>
</feature>
<proteinExistence type="predicted"/>
<dbReference type="Proteomes" id="UP000886885">
    <property type="component" value="Chromosome 10D"/>
</dbReference>
<gene>
    <name evidence="2" type="ORF">POTOM_037937</name>
</gene>
<reference evidence="2" key="1">
    <citation type="journal article" date="2020" name="bioRxiv">
        <title>Hybrid origin of Populus tomentosa Carr. identified through genome sequencing and phylogenomic analysis.</title>
        <authorList>
            <person name="An X."/>
            <person name="Gao K."/>
            <person name="Chen Z."/>
            <person name="Li J."/>
            <person name="Yang X."/>
            <person name="Yang X."/>
            <person name="Zhou J."/>
            <person name="Guo T."/>
            <person name="Zhao T."/>
            <person name="Huang S."/>
            <person name="Miao D."/>
            <person name="Khan W.U."/>
            <person name="Rao P."/>
            <person name="Ye M."/>
            <person name="Lei B."/>
            <person name="Liao W."/>
            <person name="Wang J."/>
            <person name="Ji L."/>
            <person name="Li Y."/>
            <person name="Guo B."/>
            <person name="Mustafa N.S."/>
            <person name="Li S."/>
            <person name="Yun Q."/>
            <person name="Keller S.R."/>
            <person name="Mao J."/>
            <person name="Zhang R."/>
            <person name="Strauss S.H."/>
        </authorList>
    </citation>
    <scope>NUCLEOTIDE SEQUENCE</scope>
    <source>
        <strain evidence="2">GM15</strain>
        <tissue evidence="2">Leaf</tissue>
    </source>
</reference>
<dbReference type="EMBL" id="JAAWWB010000020">
    <property type="protein sequence ID" value="KAG6757617.1"/>
    <property type="molecule type" value="Genomic_DNA"/>
</dbReference>